<dbReference type="PANTHER" id="PTHR45228:SF8">
    <property type="entry name" value="TWO-COMPONENT RESPONSE REGULATOR-RELATED"/>
    <property type="match status" value="1"/>
</dbReference>
<feature type="domain" description="HD-GYP" evidence="5">
    <location>
        <begin position="182"/>
        <end position="378"/>
    </location>
</feature>
<dbReference type="Gene3D" id="3.40.50.2300">
    <property type="match status" value="1"/>
</dbReference>
<dbReference type="PROSITE" id="PS51832">
    <property type="entry name" value="HD_GYP"/>
    <property type="match status" value="1"/>
</dbReference>
<accession>A0A4Y4CNB0</accession>
<name>A0A4Y4CNB0_ZOORA</name>
<dbReference type="Proteomes" id="UP000318422">
    <property type="component" value="Unassembled WGS sequence"/>
</dbReference>
<feature type="coiled-coil region" evidence="2">
    <location>
        <begin position="136"/>
        <end position="174"/>
    </location>
</feature>
<dbReference type="Pfam" id="PF13487">
    <property type="entry name" value="HD_5"/>
    <property type="match status" value="1"/>
</dbReference>
<dbReference type="CDD" id="cd00077">
    <property type="entry name" value="HDc"/>
    <property type="match status" value="1"/>
</dbReference>
<dbReference type="GO" id="GO:0008081">
    <property type="term" value="F:phosphoric diester hydrolase activity"/>
    <property type="evidence" value="ECO:0007669"/>
    <property type="project" value="UniProtKB-ARBA"/>
</dbReference>
<evidence type="ECO:0000259" key="3">
    <source>
        <dbReference type="PROSITE" id="PS50110"/>
    </source>
</evidence>
<dbReference type="SUPFAM" id="SSF109604">
    <property type="entry name" value="HD-domain/PDEase-like"/>
    <property type="match status" value="1"/>
</dbReference>
<keyword evidence="1" id="KW-0597">Phosphoprotein</keyword>
<gene>
    <name evidence="6" type="ORF">ZRA01_04210</name>
</gene>
<feature type="domain" description="Response regulatory" evidence="3">
    <location>
        <begin position="19"/>
        <end position="134"/>
    </location>
</feature>
<dbReference type="SMART" id="SM00471">
    <property type="entry name" value="HDc"/>
    <property type="match status" value="1"/>
</dbReference>
<organism evidence="6 7">
    <name type="scientific">Zoogloea ramigera</name>
    <dbReference type="NCBI Taxonomy" id="350"/>
    <lineage>
        <taxon>Bacteria</taxon>
        <taxon>Pseudomonadati</taxon>
        <taxon>Pseudomonadota</taxon>
        <taxon>Betaproteobacteria</taxon>
        <taxon>Rhodocyclales</taxon>
        <taxon>Zoogloeaceae</taxon>
        <taxon>Zoogloea</taxon>
    </lineage>
</organism>
<evidence type="ECO:0000259" key="5">
    <source>
        <dbReference type="PROSITE" id="PS51832"/>
    </source>
</evidence>
<dbReference type="InterPro" id="IPR006674">
    <property type="entry name" value="HD_domain"/>
</dbReference>
<dbReference type="Gene3D" id="1.10.3210.10">
    <property type="entry name" value="Hypothetical protein af1432"/>
    <property type="match status" value="1"/>
</dbReference>
<reference evidence="6 7" key="1">
    <citation type="submission" date="2019-06" db="EMBL/GenBank/DDBJ databases">
        <title>Whole genome shotgun sequence of Zoogloea ramigera NBRC 15342.</title>
        <authorList>
            <person name="Hosoyama A."/>
            <person name="Uohara A."/>
            <person name="Ohji S."/>
            <person name="Ichikawa N."/>
        </authorList>
    </citation>
    <scope>NUCLEOTIDE SEQUENCE [LARGE SCALE GENOMIC DNA]</scope>
    <source>
        <strain evidence="6 7">NBRC 15342</strain>
    </source>
</reference>
<dbReference type="PROSITE" id="PS51831">
    <property type="entry name" value="HD"/>
    <property type="match status" value="1"/>
</dbReference>
<dbReference type="CDD" id="cd17569">
    <property type="entry name" value="REC_HupR-like"/>
    <property type="match status" value="1"/>
</dbReference>
<keyword evidence="7" id="KW-1185">Reference proteome</keyword>
<dbReference type="OrthoDB" id="9774747at2"/>
<proteinExistence type="predicted"/>
<dbReference type="PANTHER" id="PTHR45228">
    <property type="entry name" value="CYCLIC DI-GMP PHOSPHODIESTERASE TM_0186-RELATED"/>
    <property type="match status" value="1"/>
</dbReference>
<dbReference type="InterPro" id="IPR037522">
    <property type="entry name" value="HD_GYP_dom"/>
</dbReference>
<protein>
    <submittedName>
        <fullName evidence="6">Two-component system response regulator</fullName>
    </submittedName>
</protein>
<evidence type="ECO:0000313" key="6">
    <source>
        <dbReference type="EMBL" id="GEC94348.1"/>
    </source>
</evidence>
<feature type="modified residue" description="4-aspartylphosphate" evidence="1">
    <location>
        <position position="68"/>
    </location>
</feature>
<sequence>MTASTTPPSPPSAEASGFTILCVDDEPNILSALRRLFRPQGYTVRVAGGGAEGLTVIDAERIDLIISDMRMPGMDGAAFLAEACKRQPDAVRLLLTGYADMESTIAAINAGHIARYISKPWNDQDVLLTVREALERRALQREKTRLEALTKAQNEELRSLNASLEQKVEARTAELRGAHEKLKQNFLTSIRVFSNLIELREGAVCGHSRRVADLARKIAVRLGLKPTEVQDVMLAGLLHDVGKIGLPDELLSKPVSHMSGDELGQWRKHPTSGQNALMGLENLRQAAAYIRAHHERWDGQGFPDRLSGLTIPYGARIIAVANDFDGLQIGVLSPRRLKPEEAVTFIQQNRGKRYCPQVVDAFLEIMGTSDPVALAGHEIGTNALRPGMVLARDLVGKDGVMLLAADFVLDENLIRQLRELEASEGSRLTVAIRPPQGA</sequence>
<dbReference type="PROSITE" id="PS50110">
    <property type="entry name" value="RESPONSE_REGULATORY"/>
    <property type="match status" value="1"/>
</dbReference>
<comment type="caution">
    <text evidence="6">The sequence shown here is derived from an EMBL/GenBank/DDBJ whole genome shotgun (WGS) entry which is preliminary data.</text>
</comment>
<dbReference type="EMBL" id="BJNV01000006">
    <property type="protein sequence ID" value="GEC94348.1"/>
    <property type="molecule type" value="Genomic_DNA"/>
</dbReference>
<dbReference type="InterPro" id="IPR003607">
    <property type="entry name" value="HD/PDEase_dom"/>
</dbReference>
<evidence type="ECO:0000256" key="1">
    <source>
        <dbReference type="PROSITE-ProRule" id="PRU00169"/>
    </source>
</evidence>
<feature type="domain" description="HD" evidence="4">
    <location>
        <begin position="204"/>
        <end position="327"/>
    </location>
</feature>
<dbReference type="SMART" id="SM00448">
    <property type="entry name" value="REC"/>
    <property type="match status" value="1"/>
</dbReference>
<dbReference type="SUPFAM" id="SSF52172">
    <property type="entry name" value="CheY-like"/>
    <property type="match status" value="1"/>
</dbReference>
<evidence type="ECO:0000256" key="2">
    <source>
        <dbReference type="SAM" id="Coils"/>
    </source>
</evidence>
<dbReference type="AlphaFoldDB" id="A0A4Y4CNB0"/>
<dbReference type="Pfam" id="PF00072">
    <property type="entry name" value="Response_reg"/>
    <property type="match status" value="1"/>
</dbReference>
<dbReference type="InterPro" id="IPR052020">
    <property type="entry name" value="Cyclic_di-GMP/3'3'-cGAMP_PDE"/>
</dbReference>
<dbReference type="GO" id="GO:0000160">
    <property type="term" value="P:phosphorelay signal transduction system"/>
    <property type="evidence" value="ECO:0007669"/>
    <property type="project" value="InterPro"/>
</dbReference>
<dbReference type="InterPro" id="IPR001789">
    <property type="entry name" value="Sig_transdc_resp-reg_receiver"/>
</dbReference>
<dbReference type="RefSeq" id="WP_141349110.1">
    <property type="nucleotide sequence ID" value="NZ_BJNV01000006.1"/>
</dbReference>
<evidence type="ECO:0000313" key="7">
    <source>
        <dbReference type="Proteomes" id="UP000318422"/>
    </source>
</evidence>
<keyword evidence="2" id="KW-0175">Coiled coil</keyword>
<dbReference type="InterPro" id="IPR011006">
    <property type="entry name" value="CheY-like_superfamily"/>
</dbReference>
<evidence type="ECO:0000259" key="4">
    <source>
        <dbReference type="PROSITE" id="PS51831"/>
    </source>
</evidence>